<evidence type="ECO:0000313" key="2">
    <source>
        <dbReference type="Proteomes" id="UP000003379"/>
    </source>
</evidence>
<organism evidence="1 2">
    <name type="scientific">Peptoanaerobacter stomatis</name>
    <dbReference type="NCBI Taxonomy" id="796937"/>
    <lineage>
        <taxon>Bacteria</taxon>
        <taxon>Bacillati</taxon>
        <taxon>Bacillota</taxon>
        <taxon>Clostridia</taxon>
        <taxon>Peptostreptococcales</taxon>
        <taxon>Filifactoraceae</taxon>
        <taxon>Peptoanaerobacter</taxon>
    </lineage>
</organism>
<gene>
    <name evidence="1" type="ORF">HMPREF9628_02208</name>
</gene>
<dbReference type="Proteomes" id="UP000003379">
    <property type="component" value="Unassembled WGS sequence"/>
</dbReference>
<dbReference type="RefSeq" id="WP_009530013.1">
    <property type="nucleotide sequence ID" value="NZ_JH414640.1"/>
</dbReference>
<protein>
    <submittedName>
        <fullName evidence="1">Uncharacterized protein</fullName>
    </submittedName>
</protein>
<accession>G9XF55</accession>
<proteinExistence type="predicted"/>
<comment type="caution">
    <text evidence="1">The sequence shown here is derived from an EMBL/GenBank/DDBJ whole genome shotgun (WGS) entry which is preliminary data.</text>
</comment>
<reference evidence="1 2" key="1">
    <citation type="submission" date="2011-08" db="EMBL/GenBank/DDBJ databases">
        <title>The Genome Sequence of Eubacteriaceae bacterium CM5.</title>
        <authorList>
            <consortium name="The Broad Institute Genome Sequencing Platform"/>
            <person name="Earl A."/>
            <person name="Ward D."/>
            <person name="Feldgarden M."/>
            <person name="Gevers D."/>
            <person name="Sizova M."/>
            <person name="Hazen A."/>
            <person name="Epstein S."/>
            <person name="Young S.K."/>
            <person name="Zeng Q."/>
            <person name="Gargeya S."/>
            <person name="Fitzgerald M."/>
            <person name="Haas B."/>
            <person name="Abouelleil A."/>
            <person name="Alvarado L."/>
            <person name="Arachchi H.M."/>
            <person name="Berlin A."/>
            <person name="Brown A."/>
            <person name="Chapman S.B."/>
            <person name="Chen Z."/>
            <person name="Dunbar C."/>
            <person name="Freedman E."/>
            <person name="Gearin G."/>
            <person name="Gellesch M."/>
            <person name="Goldberg J."/>
            <person name="Griggs A."/>
            <person name="Gujja S."/>
            <person name="Heiman D."/>
            <person name="Howarth C."/>
            <person name="Larson L."/>
            <person name="Lui A."/>
            <person name="MacDonald P.J.P."/>
            <person name="Montmayeur A."/>
            <person name="Murphy C."/>
            <person name="Neiman D."/>
            <person name="Pearson M."/>
            <person name="Priest M."/>
            <person name="Roberts A."/>
            <person name="Saif S."/>
            <person name="Shea T."/>
            <person name="Shenoy N."/>
            <person name="Sisk P."/>
            <person name="Stolte C."/>
            <person name="Sykes S."/>
            <person name="Wortman J."/>
            <person name="Nusbaum C."/>
            <person name="Birren B."/>
        </authorList>
    </citation>
    <scope>NUCLEOTIDE SEQUENCE [LARGE SCALE GENOMIC DNA]</scope>
    <source>
        <strain evidence="1 2">CM5</strain>
    </source>
</reference>
<dbReference type="AlphaFoldDB" id="G9XF55"/>
<sequence length="116" mass="13636">MKIQCMASLKELKRYVVLLLQYDFNIPMDIENPDCDEVVFILAYSIFNNLAPADHFGIKRDNQTLQNIKDSIKSEIRIFTSEGFSSDDEAVQEYFEKIKKDVADGRYKNYFKNYEV</sequence>
<dbReference type="EMBL" id="AFZG01000061">
    <property type="protein sequence ID" value="EHL17549.1"/>
    <property type="molecule type" value="Genomic_DNA"/>
</dbReference>
<dbReference type="HOGENOM" id="CLU_2094536_0_0_9"/>
<evidence type="ECO:0000313" key="1">
    <source>
        <dbReference type="EMBL" id="EHL17549.1"/>
    </source>
</evidence>
<name>G9XF55_9FIRM</name>